<dbReference type="PROSITE" id="PS51257">
    <property type="entry name" value="PROKAR_LIPOPROTEIN"/>
    <property type="match status" value="1"/>
</dbReference>
<proteinExistence type="predicted"/>
<evidence type="ECO:0000313" key="1">
    <source>
        <dbReference type="EMBL" id="MBO8455522.1"/>
    </source>
</evidence>
<comment type="caution">
    <text evidence="1">The sequence shown here is derived from an EMBL/GenBank/DDBJ whole genome shotgun (WGS) entry which is preliminary data.</text>
</comment>
<sequence length="460" mass="49347">METRTLLLHAAAICACALFASCEDRHVPDGQGTSLGNYIVTATVDNVNAVLQSRTIDSGEISARNSGVEADGGTQWVYYKDRYLYNLKYNDGNAGGTSSFAMDFDGEVVLRPKTYNITRFTTYGIAGDYIITASAVDTDTKDSEGNQAKGIGFNYLDVEAENNRTSVIPGENFLGNGEFVTFSGLVETGGRIYTSVVPMGMSKYGVRYDGGSLVTYPELISTYAGGQGSGSFDIGVIPTTQFPDNAWVAIYDDNTFTDPVILKTDRIGFASGRQKSQYYQTIWADDEGNVYVFSPGYGRSHTGDFKKTGTLPSGVVRINAGAEEFDPSYYCNIEELSGGFAIYRCWHIDRDYFLLQMYTGGTDAQNAIGGIGGGTNAIAVFRGSTKEFSYVTKGLPARDNISSFGSAPFAEGGVIYIPVVTNDGAQPAVYRIDPETAEAAKGLTVVSDAISSVGKLVPVL</sequence>
<dbReference type="EMBL" id="JADIMK010000039">
    <property type="protein sequence ID" value="MBO8455522.1"/>
    <property type="molecule type" value="Genomic_DNA"/>
</dbReference>
<dbReference type="Pfam" id="PF14298">
    <property type="entry name" value="DUF4374"/>
    <property type="match status" value="1"/>
</dbReference>
<gene>
    <name evidence="1" type="ORF">IAC08_03855</name>
</gene>
<evidence type="ECO:0000313" key="2">
    <source>
        <dbReference type="Proteomes" id="UP000823617"/>
    </source>
</evidence>
<organism evidence="1 2">
    <name type="scientific">Candidatus Cryptobacteroides intestinigallinarum</name>
    <dbReference type="NCBI Taxonomy" id="2840767"/>
    <lineage>
        <taxon>Bacteria</taxon>
        <taxon>Pseudomonadati</taxon>
        <taxon>Bacteroidota</taxon>
        <taxon>Bacteroidia</taxon>
        <taxon>Bacteroidales</taxon>
        <taxon>Candidatus Cryptobacteroides</taxon>
    </lineage>
</organism>
<dbReference type="InterPro" id="IPR025401">
    <property type="entry name" value="DUF4374"/>
</dbReference>
<accession>A0A9D9MZQ1</accession>
<dbReference type="AlphaFoldDB" id="A0A9D9MZQ1"/>
<dbReference type="Proteomes" id="UP000823617">
    <property type="component" value="Unassembled WGS sequence"/>
</dbReference>
<reference evidence="1" key="1">
    <citation type="submission" date="2020-10" db="EMBL/GenBank/DDBJ databases">
        <authorList>
            <person name="Gilroy R."/>
        </authorList>
    </citation>
    <scope>NUCLEOTIDE SEQUENCE</scope>
    <source>
        <strain evidence="1">B1-3475</strain>
    </source>
</reference>
<protein>
    <submittedName>
        <fullName evidence="1">DUF4374 domain-containing protein</fullName>
    </submittedName>
</protein>
<reference evidence="1" key="2">
    <citation type="journal article" date="2021" name="PeerJ">
        <title>Extensive microbial diversity within the chicken gut microbiome revealed by metagenomics and culture.</title>
        <authorList>
            <person name="Gilroy R."/>
            <person name="Ravi A."/>
            <person name="Getino M."/>
            <person name="Pursley I."/>
            <person name="Horton D.L."/>
            <person name="Alikhan N.F."/>
            <person name="Baker D."/>
            <person name="Gharbi K."/>
            <person name="Hall N."/>
            <person name="Watson M."/>
            <person name="Adriaenssens E.M."/>
            <person name="Foster-Nyarko E."/>
            <person name="Jarju S."/>
            <person name="Secka A."/>
            <person name="Antonio M."/>
            <person name="Oren A."/>
            <person name="Chaudhuri R.R."/>
            <person name="La Ragione R."/>
            <person name="Hildebrand F."/>
            <person name="Pallen M.J."/>
        </authorList>
    </citation>
    <scope>NUCLEOTIDE SEQUENCE</scope>
    <source>
        <strain evidence="1">B1-3475</strain>
    </source>
</reference>
<name>A0A9D9MZQ1_9BACT</name>